<dbReference type="InterPro" id="IPR036318">
    <property type="entry name" value="FAD-bd_PCMH-like_sf"/>
</dbReference>
<dbReference type="NCBIfam" id="NF008439">
    <property type="entry name" value="PRK11282.1"/>
    <property type="match status" value="1"/>
</dbReference>
<dbReference type="PANTHER" id="PTHR11748:SF103">
    <property type="entry name" value="GLYCOLATE OXIDASE SUBUNIT GLCE"/>
    <property type="match status" value="1"/>
</dbReference>
<evidence type="ECO:0000256" key="1">
    <source>
        <dbReference type="ARBA" id="ARBA00022630"/>
    </source>
</evidence>
<protein>
    <submittedName>
        <fullName evidence="4">Glycolate oxidase FAD binding subunit</fullName>
    </submittedName>
</protein>
<dbReference type="InterPro" id="IPR006094">
    <property type="entry name" value="Oxid_FAD_bind_N"/>
</dbReference>
<dbReference type="AlphaFoldDB" id="A0A450WAE4"/>
<dbReference type="Pfam" id="PF01565">
    <property type="entry name" value="FAD_binding_4"/>
    <property type="match status" value="1"/>
</dbReference>
<sequence length="364" mass="38910">MPDNDLGARLREIVAAAAGDGARERGPFQIIGGGTKSFLGREASGAPLPVSDHWGILDYQPKELVITARCGTRLAEIEAALAARGQMLPFEPPHFGDRVTDRATLGGCVATGLSGPRRPYAGSARDAVLGARLLNGRGEILRFGGQVVKNVAGYDVSRLMVGALGTLGILLEASVKVVPMPAEEITLVREHTLAEAIEAMNRQAARPLPLSGACFDGERLIVRLSGNTSAIRLARERLGGELLAASDIFWRDVREQRHGFFAGTAAEPLWRLAVPPAASPLPLAGRWLLEWGGGQRWLRTDASTQEIRAAASAVGGHATLFRGGDRVSEVFHPLEGKLAELHARIKHAFDPHGLFNPGRLYSTL</sequence>
<feature type="domain" description="FAD-binding PCMH-type" evidence="3">
    <location>
        <begin position="1"/>
        <end position="180"/>
    </location>
</feature>
<evidence type="ECO:0000313" key="4">
    <source>
        <dbReference type="EMBL" id="VFK14023.1"/>
    </source>
</evidence>
<dbReference type="InterPro" id="IPR016164">
    <property type="entry name" value="FAD-linked_Oxase-like_C"/>
</dbReference>
<dbReference type="GO" id="GO:0003824">
    <property type="term" value="F:catalytic activity"/>
    <property type="evidence" value="ECO:0007669"/>
    <property type="project" value="InterPro"/>
</dbReference>
<name>A0A450WAE4_9GAMM</name>
<dbReference type="SUPFAM" id="SSF55103">
    <property type="entry name" value="FAD-linked oxidases, C-terminal domain"/>
    <property type="match status" value="1"/>
</dbReference>
<accession>A0A450WAE4</accession>
<dbReference type="InterPro" id="IPR016166">
    <property type="entry name" value="FAD-bd_PCMH"/>
</dbReference>
<organism evidence="4">
    <name type="scientific">Candidatus Kentrum sp. LPFa</name>
    <dbReference type="NCBI Taxonomy" id="2126335"/>
    <lineage>
        <taxon>Bacteria</taxon>
        <taxon>Pseudomonadati</taxon>
        <taxon>Pseudomonadota</taxon>
        <taxon>Gammaproteobacteria</taxon>
        <taxon>Candidatus Kentrum</taxon>
    </lineage>
</organism>
<dbReference type="EMBL" id="CAADFK010000055">
    <property type="protein sequence ID" value="VFK14023.1"/>
    <property type="molecule type" value="Genomic_DNA"/>
</dbReference>
<dbReference type="SUPFAM" id="SSF56176">
    <property type="entry name" value="FAD-binding/transporter-associated domain-like"/>
    <property type="match status" value="1"/>
</dbReference>
<dbReference type="InterPro" id="IPR016169">
    <property type="entry name" value="FAD-bd_PCMH_sub2"/>
</dbReference>
<dbReference type="GO" id="GO:0071949">
    <property type="term" value="F:FAD binding"/>
    <property type="evidence" value="ECO:0007669"/>
    <property type="project" value="InterPro"/>
</dbReference>
<proteinExistence type="predicted"/>
<keyword evidence="1" id="KW-0285">Flavoprotein</keyword>
<evidence type="ECO:0000259" key="3">
    <source>
        <dbReference type="PROSITE" id="PS51387"/>
    </source>
</evidence>
<reference evidence="4" key="1">
    <citation type="submission" date="2019-02" db="EMBL/GenBank/DDBJ databases">
        <authorList>
            <person name="Gruber-Vodicka R. H."/>
            <person name="Seah K. B. B."/>
        </authorList>
    </citation>
    <scope>NUCLEOTIDE SEQUENCE</scope>
    <source>
        <strain evidence="4">BECK_S313</strain>
    </source>
</reference>
<dbReference type="PANTHER" id="PTHR11748">
    <property type="entry name" value="D-LACTATE DEHYDROGENASE"/>
    <property type="match status" value="1"/>
</dbReference>
<dbReference type="InterPro" id="IPR016171">
    <property type="entry name" value="Vanillyl_alc_oxidase_C-sub2"/>
</dbReference>
<dbReference type="Gene3D" id="1.10.45.10">
    <property type="entry name" value="Vanillyl-alcohol Oxidase, Chain A, domain 4"/>
    <property type="match status" value="1"/>
</dbReference>
<keyword evidence="2" id="KW-0274">FAD</keyword>
<gene>
    <name evidence="4" type="ORF">BECKLPF1236B_GA0070989_10555</name>
</gene>
<dbReference type="PROSITE" id="PS51387">
    <property type="entry name" value="FAD_PCMH"/>
    <property type="match status" value="1"/>
</dbReference>
<dbReference type="Gene3D" id="3.30.465.10">
    <property type="match status" value="1"/>
</dbReference>
<evidence type="ECO:0000256" key="2">
    <source>
        <dbReference type="ARBA" id="ARBA00022827"/>
    </source>
</evidence>